<dbReference type="AlphaFoldDB" id="C3MB88"/>
<dbReference type="SUPFAM" id="SSF51430">
    <property type="entry name" value="NAD(P)-linked oxidoreductase"/>
    <property type="match status" value="1"/>
</dbReference>
<evidence type="ECO:0000313" key="2">
    <source>
        <dbReference type="EMBL" id="ACP27097.1"/>
    </source>
</evidence>
<dbReference type="InterPro" id="IPR020471">
    <property type="entry name" value="AKR"/>
</dbReference>
<name>C3MB88_SINFN</name>
<dbReference type="HOGENOM" id="CLU_023205_5_0_5"/>
<dbReference type="OrthoDB" id="9768851at2"/>
<dbReference type="GO" id="GO:0005829">
    <property type="term" value="C:cytosol"/>
    <property type="evidence" value="ECO:0007669"/>
    <property type="project" value="TreeGrafter"/>
</dbReference>
<dbReference type="GO" id="GO:0016491">
    <property type="term" value="F:oxidoreductase activity"/>
    <property type="evidence" value="ECO:0007669"/>
    <property type="project" value="InterPro"/>
</dbReference>
<dbReference type="InterPro" id="IPR036812">
    <property type="entry name" value="NAD(P)_OxRdtase_dom_sf"/>
</dbReference>
<dbReference type="PATRIC" id="fig|394.7.peg.6214"/>
<protein>
    <submittedName>
        <fullName evidence="2">Aldo/keto reductase</fullName>
    </submittedName>
</protein>
<dbReference type="PANTHER" id="PTHR42686:SF1">
    <property type="entry name" value="GH17980P-RELATED"/>
    <property type="match status" value="1"/>
</dbReference>
<sequence length="352" mass="38187">MREGRILAGRRQGMQTRKIGRTNLAVTEYSFGTAGLGGLYRECTREAAMATLDSAWGSGIRYYDTAPYYGLGLAERRVGDFLRDKPRDSYVLSTKVGRLLHPVADDKVPDYSYVKALNFDVSYDYGYDAIMRSVEMSYARLGLNRIDILYVHDIGGYTHGAARNAVYLRQLLDSGLKALEELKSSGAISAYGLGVNEVPVCLDVMRHADIDCILLAGRYTLLDRSAVAELIPLCQKKGTSLVVGGVFNSGILATGPVEGAHFDYMPATEEVRTKVAAMKRLAGERGLPLAAPALQFPLATPQVASVLLGTAKPSSLERNMELAQKTITAEDFAAFEPYTLVAPALGAEAVRV</sequence>
<evidence type="ECO:0000313" key="3">
    <source>
        <dbReference type="Proteomes" id="UP000001054"/>
    </source>
</evidence>
<dbReference type="Proteomes" id="UP000001054">
    <property type="component" value="Chromosome"/>
</dbReference>
<dbReference type="KEGG" id="rhi:NGR_c33670"/>
<proteinExistence type="predicted"/>
<gene>
    <name evidence="2" type="ordered locus">NGR_c33670</name>
</gene>
<dbReference type="Gene3D" id="3.20.20.100">
    <property type="entry name" value="NADP-dependent oxidoreductase domain"/>
    <property type="match status" value="1"/>
</dbReference>
<accession>C3MB88</accession>
<feature type="domain" description="NADP-dependent oxidoreductase" evidence="1">
    <location>
        <begin position="31"/>
        <end position="335"/>
    </location>
</feature>
<dbReference type="eggNOG" id="COG0667">
    <property type="taxonomic scope" value="Bacteria"/>
</dbReference>
<organism evidence="2 3">
    <name type="scientific">Sinorhizobium fredii (strain NBRC 101917 / NGR234)</name>
    <dbReference type="NCBI Taxonomy" id="394"/>
    <lineage>
        <taxon>Bacteria</taxon>
        <taxon>Pseudomonadati</taxon>
        <taxon>Pseudomonadota</taxon>
        <taxon>Alphaproteobacteria</taxon>
        <taxon>Hyphomicrobiales</taxon>
        <taxon>Rhizobiaceae</taxon>
        <taxon>Sinorhizobium/Ensifer group</taxon>
        <taxon>Sinorhizobium</taxon>
    </lineage>
</organism>
<dbReference type="EMBL" id="CP001389">
    <property type="protein sequence ID" value="ACP27097.1"/>
    <property type="molecule type" value="Genomic_DNA"/>
</dbReference>
<dbReference type="PANTHER" id="PTHR42686">
    <property type="entry name" value="GH17980P-RELATED"/>
    <property type="match status" value="1"/>
</dbReference>
<evidence type="ECO:0000259" key="1">
    <source>
        <dbReference type="Pfam" id="PF00248"/>
    </source>
</evidence>
<dbReference type="InterPro" id="IPR023210">
    <property type="entry name" value="NADP_OxRdtase_dom"/>
</dbReference>
<keyword evidence="3" id="KW-1185">Reference proteome</keyword>
<reference evidence="2 3" key="1">
    <citation type="journal article" date="2009" name="Appl. Environ. Microbiol.">
        <title>Rhizobium sp. strain NGR234 possesses a remarkable number of secretion systems.</title>
        <authorList>
            <person name="Schmeisser C."/>
            <person name="Liesegang H."/>
            <person name="Krysciak D."/>
            <person name="Bakkou N."/>
            <person name="Le Quere A."/>
            <person name="Wollherr A."/>
            <person name="Heinemeyer I."/>
            <person name="Morgenstern B."/>
            <person name="Pommerening-Roeser A."/>
            <person name="Flores M."/>
            <person name="Palacios R."/>
            <person name="Brenner S."/>
            <person name="Gottschalk G."/>
            <person name="Schmitz R.A."/>
            <person name="Broughton W.J."/>
            <person name="Perret X."/>
            <person name="Strittmatter A.W."/>
            <person name="Streit W.R."/>
        </authorList>
    </citation>
    <scope>NUCLEOTIDE SEQUENCE [LARGE SCALE GENOMIC DNA]</scope>
    <source>
        <strain evidence="3">NBRC 101917 / NGR234</strain>
    </source>
</reference>
<dbReference type="Pfam" id="PF00248">
    <property type="entry name" value="Aldo_ket_red"/>
    <property type="match status" value="1"/>
</dbReference>
<dbReference type="STRING" id="394.NGR_c33670"/>